<evidence type="ECO:0000313" key="2">
    <source>
        <dbReference type="EMBL" id="BCQ33013.1"/>
    </source>
</evidence>
<feature type="domain" description="DNA utilization protein HofO C-terminal" evidence="1">
    <location>
        <begin position="93"/>
        <end position="164"/>
    </location>
</feature>
<evidence type="ECO:0000259" key="1">
    <source>
        <dbReference type="Pfam" id="PF25319"/>
    </source>
</evidence>
<gene>
    <name evidence="2" type="ORF">ERHA53_03560</name>
</gene>
<dbReference type="GeneID" id="99864662"/>
<protein>
    <recommendedName>
        <fullName evidence="1">DNA utilization protein HofO C-terminal domain-containing protein</fullName>
    </recommendedName>
</protein>
<dbReference type="InterPro" id="IPR057522">
    <property type="entry name" value="HofO_C"/>
</dbReference>
<dbReference type="EMBL" id="AP024329">
    <property type="protein sequence ID" value="BCQ33013.1"/>
    <property type="molecule type" value="Genomic_DNA"/>
</dbReference>
<sequence length="165" mass="19287">MMHRWLIGWLQMPAWIRLGSFCGAALLLAMLLWGAWWHPIKQKQQQGEQQWQQLAHRYRQQLQLLRAMPALATVQQQTEQIEARLTSDVIRPFLLPDLLKASGAVLEYWHPAGQGGELSLMLNWPQFIALLDYLSALQPTLLFSQFKLQREEQQLRLVMELTDEN</sequence>
<dbReference type="Pfam" id="PF25319">
    <property type="entry name" value="HofO"/>
    <property type="match status" value="1"/>
</dbReference>
<name>A0ABN6DDZ6_ERWRD</name>
<reference evidence="2 3" key="1">
    <citation type="submission" date="2021-01" db="EMBL/GenBank/DDBJ databases">
        <title>Complete genome sequence of Erwinia rhapontici MAFF 311153.</title>
        <authorList>
            <person name="Morohoshi T."/>
            <person name="Someya N."/>
        </authorList>
    </citation>
    <scope>NUCLEOTIDE SEQUENCE [LARGE SCALE GENOMIC DNA]</scope>
    <source>
        <strain evidence="2 3">MAFF 311153</strain>
    </source>
</reference>
<dbReference type="Proteomes" id="UP000677515">
    <property type="component" value="Chromosome"/>
</dbReference>
<evidence type="ECO:0000313" key="3">
    <source>
        <dbReference type="Proteomes" id="UP000677515"/>
    </source>
</evidence>
<dbReference type="RefSeq" id="WP_159337851.1">
    <property type="nucleotide sequence ID" value="NZ_AP024329.1"/>
</dbReference>
<accession>A0ABN6DDZ6</accession>
<keyword evidence="3" id="KW-1185">Reference proteome</keyword>
<proteinExistence type="predicted"/>
<organism evidence="2 3">
    <name type="scientific">Erwinia rhapontici</name>
    <name type="common">Pectobacterium rhapontici</name>
    <dbReference type="NCBI Taxonomy" id="55212"/>
    <lineage>
        <taxon>Bacteria</taxon>
        <taxon>Pseudomonadati</taxon>
        <taxon>Pseudomonadota</taxon>
        <taxon>Gammaproteobacteria</taxon>
        <taxon>Enterobacterales</taxon>
        <taxon>Erwiniaceae</taxon>
        <taxon>Erwinia</taxon>
    </lineage>
</organism>